<dbReference type="InterPro" id="IPR012338">
    <property type="entry name" value="Beta-lactam/transpept-like"/>
</dbReference>
<evidence type="ECO:0000256" key="1">
    <source>
        <dbReference type="ARBA" id="ARBA00022729"/>
    </source>
</evidence>
<sequence length="424" mass="47599">MMLLPFLGAAQIYFPPSTSNQWDTLGVDELGWCDNYVDSLYDYLSDNNTKAFILMKDGKIVLEQYFDGFQSDDFWYWASAGKTLTAFSIGLAQQQGALNINDTTSDYLGSGWTSLTTAQEEKITIKHQLSMTSGLDDISEFECTADSCLTYLADAGTRWAYHNAPYTLLTDVLEQATGQIPNFFVAQHIKNPTGMDGVYINQGFNKVYTSTPRSMARFSLLMLNNGNWDGTPIMTDANYFSEMVNSSQNLNEAYGYLWWLNGKNSFMLPSTQVVLPGKLFPNAPDETYAALGKNGQFINVLPSQGITWIRMGNAPSNLFVPYLMNDEIWQRLNGLMCTTNAVDKVDPMDISLYPNPAQDVLHVEFEKGRSGNYRVLDVMGREVLKGRFENELKVSVDVAGLEKGVYRLLVEREGSVEVKVWVKE</sequence>
<organism evidence="4 5">
    <name type="scientific">Lishizhenia tianjinensis</name>
    <dbReference type="NCBI Taxonomy" id="477690"/>
    <lineage>
        <taxon>Bacteria</taxon>
        <taxon>Pseudomonadati</taxon>
        <taxon>Bacteroidota</taxon>
        <taxon>Flavobacteriia</taxon>
        <taxon>Flavobacteriales</taxon>
        <taxon>Crocinitomicaceae</taxon>
        <taxon>Lishizhenia</taxon>
    </lineage>
</organism>
<protein>
    <submittedName>
        <fullName evidence="4">Por secretion system C-terminal sorting domain-containing protein</fullName>
    </submittedName>
</protein>
<accession>A0A1I6ZQK8</accession>
<feature type="domain" description="Beta-lactamase-related" evidence="2">
    <location>
        <begin position="51"/>
        <end position="317"/>
    </location>
</feature>
<evidence type="ECO:0000259" key="3">
    <source>
        <dbReference type="Pfam" id="PF18962"/>
    </source>
</evidence>
<dbReference type="SUPFAM" id="SSF56601">
    <property type="entry name" value="beta-lactamase/transpeptidase-like"/>
    <property type="match status" value="1"/>
</dbReference>
<dbReference type="EMBL" id="FPAS01000002">
    <property type="protein sequence ID" value="SFT64984.1"/>
    <property type="molecule type" value="Genomic_DNA"/>
</dbReference>
<gene>
    <name evidence="4" type="ORF">SAMN05216474_1548</name>
</gene>
<dbReference type="Proteomes" id="UP000236454">
    <property type="component" value="Unassembled WGS sequence"/>
</dbReference>
<dbReference type="InterPro" id="IPR050789">
    <property type="entry name" value="Diverse_Enzym_Activities"/>
</dbReference>
<keyword evidence="5" id="KW-1185">Reference proteome</keyword>
<dbReference type="Pfam" id="PF00144">
    <property type="entry name" value="Beta-lactamase"/>
    <property type="match status" value="1"/>
</dbReference>
<evidence type="ECO:0000259" key="2">
    <source>
        <dbReference type="Pfam" id="PF00144"/>
    </source>
</evidence>
<reference evidence="4 5" key="1">
    <citation type="submission" date="2016-10" db="EMBL/GenBank/DDBJ databases">
        <authorList>
            <person name="de Groot N.N."/>
        </authorList>
    </citation>
    <scope>NUCLEOTIDE SEQUENCE [LARGE SCALE GENOMIC DNA]</scope>
    <source>
        <strain evidence="4 5">CGMCC 1.7005</strain>
    </source>
</reference>
<dbReference type="Gene3D" id="3.40.710.10">
    <property type="entry name" value="DD-peptidase/beta-lactamase superfamily"/>
    <property type="match status" value="1"/>
</dbReference>
<name>A0A1I6ZQK8_9FLAO</name>
<dbReference type="AlphaFoldDB" id="A0A1I6ZQK8"/>
<dbReference type="PANTHER" id="PTHR43283:SF7">
    <property type="entry name" value="BETA-LACTAMASE-RELATED DOMAIN-CONTAINING PROTEIN"/>
    <property type="match status" value="1"/>
</dbReference>
<evidence type="ECO:0000313" key="5">
    <source>
        <dbReference type="Proteomes" id="UP000236454"/>
    </source>
</evidence>
<dbReference type="STRING" id="477690.SAMN05216474_1548"/>
<dbReference type="NCBIfam" id="TIGR04183">
    <property type="entry name" value="Por_Secre_tail"/>
    <property type="match status" value="1"/>
</dbReference>
<dbReference type="PANTHER" id="PTHR43283">
    <property type="entry name" value="BETA-LACTAMASE-RELATED"/>
    <property type="match status" value="1"/>
</dbReference>
<dbReference type="InterPro" id="IPR026444">
    <property type="entry name" value="Secre_tail"/>
</dbReference>
<dbReference type="Pfam" id="PF18962">
    <property type="entry name" value="Por_Secre_tail"/>
    <property type="match status" value="1"/>
</dbReference>
<keyword evidence="1" id="KW-0732">Signal</keyword>
<feature type="domain" description="Secretion system C-terminal sorting" evidence="3">
    <location>
        <begin position="352"/>
        <end position="417"/>
    </location>
</feature>
<evidence type="ECO:0000313" key="4">
    <source>
        <dbReference type="EMBL" id="SFT64984.1"/>
    </source>
</evidence>
<proteinExistence type="predicted"/>
<dbReference type="InterPro" id="IPR001466">
    <property type="entry name" value="Beta-lactam-related"/>
</dbReference>